<evidence type="ECO:0000259" key="9">
    <source>
        <dbReference type="Pfam" id="PF03946"/>
    </source>
</evidence>
<dbReference type="InterPro" id="IPR036769">
    <property type="entry name" value="Ribosomal_uL11_C_sf"/>
</dbReference>
<reference evidence="10" key="1">
    <citation type="journal article" date="2013" name="Genome Biol. Evol.">
        <title>Punctuated emergences of genetic and phenotypic innovations in eumetazoan, bilaterian, euteleostome, and hominidae ancestors.</title>
        <authorList>
            <person name="Wenger Y."/>
            <person name="Galliot B."/>
        </authorList>
    </citation>
    <scope>NUCLEOTIDE SEQUENCE</scope>
    <source>
        <tissue evidence="10">Whole animals</tissue>
    </source>
</reference>
<dbReference type="KEGG" id="hmg:100200992"/>
<evidence type="ECO:0000256" key="5">
    <source>
        <dbReference type="ARBA" id="ARBA00040104"/>
    </source>
</evidence>
<dbReference type="AlphaFoldDB" id="T2M2Q4"/>
<dbReference type="PANTHER" id="PTHR11661">
    <property type="entry name" value="60S RIBOSOMAL PROTEIN L12"/>
    <property type="match status" value="1"/>
</dbReference>
<accession>T2M2Q4</accession>
<proteinExistence type="evidence at transcript level"/>
<keyword evidence="2 7" id="KW-0689">Ribosomal protein</keyword>
<organism evidence="10">
    <name type="scientific">Hydra vulgaris</name>
    <name type="common">Hydra</name>
    <name type="synonym">Hydra attenuata</name>
    <dbReference type="NCBI Taxonomy" id="6087"/>
    <lineage>
        <taxon>Eukaryota</taxon>
        <taxon>Metazoa</taxon>
        <taxon>Cnidaria</taxon>
        <taxon>Hydrozoa</taxon>
        <taxon>Hydroidolina</taxon>
        <taxon>Anthoathecata</taxon>
        <taxon>Aplanulata</taxon>
        <taxon>Hydridae</taxon>
        <taxon>Hydra</taxon>
    </lineage>
</organism>
<dbReference type="SMART" id="SM00649">
    <property type="entry name" value="RL11"/>
    <property type="match status" value="1"/>
</dbReference>
<evidence type="ECO:0000256" key="3">
    <source>
        <dbReference type="ARBA" id="ARBA00023274"/>
    </source>
</evidence>
<dbReference type="HAMAP" id="MF_00736">
    <property type="entry name" value="Ribosomal_uL11"/>
    <property type="match status" value="1"/>
</dbReference>
<dbReference type="SUPFAM" id="SSF46906">
    <property type="entry name" value="Ribosomal protein L11, C-terminal domain"/>
    <property type="match status" value="1"/>
</dbReference>
<dbReference type="Gene3D" id="1.10.10.250">
    <property type="entry name" value="Ribosomal protein L11, C-terminal domain"/>
    <property type="match status" value="1"/>
</dbReference>
<dbReference type="InterPro" id="IPR036796">
    <property type="entry name" value="Ribosomal_uL11_N_sf"/>
</dbReference>
<comment type="subunit">
    <text evidence="4">Component of the mitochondrial ribosome large subunit (39S) which comprises a 16S rRNA and about 50 distinct proteins.</text>
</comment>
<dbReference type="OrthoDB" id="1091498at2759"/>
<dbReference type="SUPFAM" id="SSF54747">
    <property type="entry name" value="Ribosomal L11/L12e N-terminal domain"/>
    <property type="match status" value="1"/>
</dbReference>
<dbReference type="Proteomes" id="UP001652625">
    <property type="component" value="Chromosome 09"/>
</dbReference>
<dbReference type="EMBL" id="HAAD01000167">
    <property type="protein sequence ID" value="CDG66399.1"/>
    <property type="molecule type" value="mRNA"/>
</dbReference>
<keyword evidence="3 7" id="KW-0687">Ribonucleoprotein</keyword>
<gene>
    <name evidence="10" type="primary">MRPL11</name>
    <name evidence="12" type="synonym">LOC100200992</name>
</gene>
<feature type="domain" description="Large ribosomal subunit protein uL11 C-terminal" evidence="8">
    <location>
        <begin position="82"/>
        <end position="152"/>
    </location>
</feature>
<evidence type="ECO:0000313" key="11">
    <source>
        <dbReference type="Proteomes" id="UP001652625"/>
    </source>
</evidence>
<evidence type="ECO:0000256" key="4">
    <source>
        <dbReference type="ARBA" id="ARBA00038782"/>
    </source>
</evidence>
<keyword evidence="11" id="KW-1185">Reference proteome</keyword>
<name>T2M2Q4_HYDVU</name>
<dbReference type="InterPro" id="IPR020784">
    <property type="entry name" value="Ribosomal_uL11_N"/>
</dbReference>
<evidence type="ECO:0000256" key="1">
    <source>
        <dbReference type="ARBA" id="ARBA00010537"/>
    </source>
</evidence>
<dbReference type="GO" id="GO:0006412">
    <property type="term" value="P:translation"/>
    <property type="evidence" value="ECO:0007669"/>
    <property type="project" value="InterPro"/>
</dbReference>
<dbReference type="GO" id="GO:0003735">
    <property type="term" value="F:structural constituent of ribosome"/>
    <property type="evidence" value="ECO:0007669"/>
    <property type="project" value="InterPro"/>
</dbReference>
<dbReference type="RefSeq" id="XP_002164663.1">
    <property type="nucleotide sequence ID" value="XM_002164627.3"/>
</dbReference>
<evidence type="ECO:0000313" key="10">
    <source>
        <dbReference type="EMBL" id="CDG66399.1"/>
    </source>
</evidence>
<dbReference type="GeneID" id="100200992"/>
<comment type="similarity">
    <text evidence="1 7">Belongs to the universal ribosomal protein uL11 family.</text>
</comment>
<dbReference type="RefSeq" id="XP_065662260.1">
    <property type="nucleotide sequence ID" value="XM_065806188.1"/>
</dbReference>
<dbReference type="Pfam" id="PF03946">
    <property type="entry name" value="Ribosomal_L11_N"/>
    <property type="match status" value="1"/>
</dbReference>
<evidence type="ECO:0000256" key="2">
    <source>
        <dbReference type="ARBA" id="ARBA00022980"/>
    </source>
</evidence>
<protein>
    <recommendedName>
        <fullName evidence="5">Large ribosomal subunit protein uL11m</fullName>
    </recommendedName>
    <alternativeName>
        <fullName evidence="6">39S ribosomal protein L11, mitochondrial</fullName>
    </alternativeName>
</protein>
<evidence type="ECO:0000259" key="8">
    <source>
        <dbReference type="Pfam" id="PF00298"/>
    </source>
</evidence>
<feature type="domain" description="Large ribosomal subunit protein uL11 N-terminal" evidence="9">
    <location>
        <begin position="21"/>
        <end position="77"/>
    </location>
</feature>
<reference evidence="12" key="2">
    <citation type="submission" date="2025-05" db="UniProtKB">
        <authorList>
            <consortium name="RefSeq"/>
        </authorList>
    </citation>
    <scope>IDENTIFICATION</scope>
</reference>
<sequence length="166" mass="17739">MSAKKVAAKSAAVKQTAGIFKMYITAGKAAPSPPLGPALGQRGINIMQFIKEFNEKTKNVKVGIPIPTVINFKDGKFDIFVKNPPATYFLKAAAGIEKGAQKPGHEIVGSVSLRQIYEIAKVKGQDPGFKNTPLIGICKTIIHSAHSIGIAIVNDKVELEKLEQAS</sequence>
<evidence type="ECO:0000313" key="12">
    <source>
        <dbReference type="RefSeq" id="XP_065662260.1"/>
    </source>
</evidence>
<dbReference type="CDD" id="cd00349">
    <property type="entry name" value="Ribosomal_L11"/>
    <property type="match status" value="1"/>
</dbReference>
<dbReference type="OMA" id="CKQFNAK"/>
<dbReference type="Pfam" id="PF00298">
    <property type="entry name" value="Ribosomal_L11"/>
    <property type="match status" value="1"/>
</dbReference>
<dbReference type="InterPro" id="IPR000911">
    <property type="entry name" value="Ribosomal_uL11"/>
</dbReference>
<evidence type="ECO:0000256" key="6">
    <source>
        <dbReference type="ARBA" id="ARBA00041455"/>
    </source>
</evidence>
<dbReference type="GO" id="GO:0070180">
    <property type="term" value="F:large ribosomal subunit rRNA binding"/>
    <property type="evidence" value="ECO:0007669"/>
    <property type="project" value="TreeGrafter"/>
</dbReference>
<dbReference type="GO" id="GO:0005762">
    <property type="term" value="C:mitochondrial large ribosomal subunit"/>
    <property type="evidence" value="ECO:0007669"/>
    <property type="project" value="TreeGrafter"/>
</dbReference>
<dbReference type="Gene3D" id="3.30.1550.10">
    <property type="entry name" value="Ribosomal protein L11/L12, N-terminal domain"/>
    <property type="match status" value="1"/>
</dbReference>
<dbReference type="InterPro" id="IPR006519">
    <property type="entry name" value="Ribosomal_uL11_bac-typ"/>
</dbReference>
<evidence type="ECO:0000256" key="7">
    <source>
        <dbReference type="RuleBase" id="RU003978"/>
    </source>
</evidence>
<dbReference type="FunFam" id="1.10.10.250:FF:000003">
    <property type="entry name" value="Mitochondrial ribosomal protein L11"/>
    <property type="match status" value="1"/>
</dbReference>
<dbReference type="NCBIfam" id="TIGR01632">
    <property type="entry name" value="L11_bact"/>
    <property type="match status" value="1"/>
</dbReference>
<dbReference type="PANTHER" id="PTHR11661:SF1">
    <property type="entry name" value="LARGE RIBOSOMAL SUBUNIT PROTEIN UL11M"/>
    <property type="match status" value="1"/>
</dbReference>
<dbReference type="InterPro" id="IPR020783">
    <property type="entry name" value="Ribosomal_uL11_C"/>
</dbReference>